<dbReference type="GO" id="GO:0050660">
    <property type="term" value="F:flavin adenine dinucleotide binding"/>
    <property type="evidence" value="ECO:0007669"/>
    <property type="project" value="InterPro"/>
</dbReference>
<comment type="similarity">
    <text evidence="1">Belongs to the GMC oxidoreductase family.</text>
</comment>
<organism evidence="4 5">
    <name type="scientific">Monilinia vaccinii-corymbosi</name>
    <dbReference type="NCBI Taxonomy" id="61207"/>
    <lineage>
        <taxon>Eukaryota</taxon>
        <taxon>Fungi</taxon>
        <taxon>Dikarya</taxon>
        <taxon>Ascomycota</taxon>
        <taxon>Pezizomycotina</taxon>
        <taxon>Leotiomycetes</taxon>
        <taxon>Helotiales</taxon>
        <taxon>Sclerotiniaceae</taxon>
        <taxon>Monilinia</taxon>
    </lineage>
</organism>
<feature type="region of interest" description="Disordered" evidence="2">
    <location>
        <begin position="124"/>
        <end position="148"/>
    </location>
</feature>
<dbReference type="Pfam" id="PF00732">
    <property type="entry name" value="GMC_oxred_N"/>
    <property type="match status" value="1"/>
</dbReference>
<dbReference type="InterPro" id="IPR036188">
    <property type="entry name" value="FAD/NAD-bd_sf"/>
</dbReference>
<evidence type="ECO:0000313" key="4">
    <source>
        <dbReference type="EMBL" id="QSZ32966.1"/>
    </source>
</evidence>
<evidence type="ECO:0000313" key="5">
    <source>
        <dbReference type="Proteomes" id="UP000672032"/>
    </source>
</evidence>
<protein>
    <recommendedName>
        <fullName evidence="3">Glucose-methanol-choline oxidoreductase N-terminal domain-containing protein</fullName>
    </recommendedName>
</protein>
<dbReference type="PANTHER" id="PTHR11552">
    <property type="entry name" value="GLUCOSE-METHANOL-CHOLINE GMC OXIDOREDUCTASE"/>
    <property type="match status" value="1"/>
</dbReference>
<dbReference type="InterPro" id="IPR000172">
    <property type="entry name" value="GMC_OxRdtase_N"/>
</dbReference>
<dbReference type="GO" id="GO:0016614">
    <property type="term" value="F:oxidoreductase activity, acting on CH-OH group of donors"/>
    <property type="evidence" value="ECO:0007669"/>
    <property type="project" value="InterPro"/>
</dbReference>
<proteinExistence type="inferred from homology"/>
<dbReference type="Gene3D" id="3.50.50.60">
    <property type="entry name" value="FAD/NAD(P)-binding domain"/>
    <property type="match status" value="1"/>
</dbReference>
<keyword evidence="5" id="KW-1185">Reference proteome</keyword>
<dbReference type="Gene3D" id="3.30.560.10">
    <property type="entry name" value="Glucose Oxidase, domain 3"/>
    <property type="match status" value="1"/>
</dbReference>
<dbReference type="OrthoDB" id="269227at2759"/>
<reference evidence="4" key="1">
    <citation type="submission" date="2020-10" db="EMBL/GenBank/DDBJ databases">
        <title>Genome Sequence of Monilinia vaccinii-corymbosi Sheds Light on Mummy Berry Disease Infection of Blueberry and Mating Type.</title>
        <authorList>
            <person name="Yow A.G."/>
            <person name="Zhang Y."/>
            <person name="Bansal K."/>
            <person name="Eacker S.M."/>
            <person name="Sullivan S."/>
            <person name="Liachko I."/>
            <person name="Cubeta M.A."/>
            <person name="Rollins J.A."/>
            <person name="Ashrafi H."/>
        </authorList>
    </citation>
    <scope>NUCLEOTIDE SEQUENCE</scope>
    <source>
        <strain evidence="4">RL-1</strain>
    </source>
</reference>
<dbReference type="PANTHER" id="PTHR11552:SF123">
    <property type="entry name" value="GMC OXIDOREDUCTASE (AFU_ORTHOLOGUE AFUA_2G01770)-RELATED"/>
    <property type="match status" value="1"/>
</dbReference>
<evidence type="ECO:0000259" key="3">
    <source>
        <dbReference type="Pfam" id="PF00732"/>
    </source>
</evidence>
<feature type="region of interest" description="Disordered" evidence="2">
    <location>
        <begin position="84"/>
        <end position="106"/>
    </location>
</feature>
<evidence type="ECO:0000256" key="2">
    <source>
        <dbReference type="SAM" id="MobiDB-lite"/>
    </source>
</evidence>
<feature type="domain" description="Glucose-methanol-choline oxidoreductase N-terminal" evidence="3">
    <location>
        <begin position="23"/>
        <end position="116"/>
    </location>
</feature>
<gene>
    <name evidence="4" type="ORF">DSL72_002549</name>
</gene>
<dbReference type="InterPro" id="IPR012132">
    <property type="entry name" value="GMC_OxRdtase"/>
</dbReference>
<accession>A0A8A3PD01</accession>
<dbReference type="AlphaFoldDB" id="A0A8A3PD01"/>
<evidence type="ECO:0000256" key="1">
    <source>
        <dbReference type="ARBA" id="ARBA00010790"/>
    </source>
</evidence>
<dbReference type="Proteomes" id="UP000672032">
    <property type="component" value="Chromosome 3"/>
</dbReference>
<dbReference type="EMBL" id="CP063407">
    <property type="protein sequence ID" value="QSZ32966.1"/>
    <property type="molecule type" value="Genomic_DNA"/>
</dbReference>
<sequence length="148" mass="16261">MAGFALQGSELDWAYSTVPNPNTGNRIITLPADKTLGGGSVLNYGGWARGYKSDYDEWARIVGDERRGYEGLLPYLKRSGIFRKDEADPTQHGTKGPIRITSVTASDPKRKYPLRAPLQKAWQELDAQQTSSSAGNLAGLSESLENWD</sequence>
<dbReference type="SUPFAM" id="SSF51905">
    <property type="entry name" value="FAD/NAD(P)-binding domain"/>
    <property type="match status" value="1"/>
</dbReference>
<feature type="compositionally biased region" description="Polar residues" evidence="2">
    <location>
        <begin position="126"/>
        <end position="135"/>
    </location>
</feature>
<name>A0A8A3PD01_9HELO</name>